<evidence type="ECO:0000259" key="2">
    <source>
        <dbReference type="Pfam" id="PF13439"/>
    </source>
</evidence>
<dbReference type="PANTHER" id="PTHR12526:SF630">
    <property type="entry name" value="GLYCOSYLTRANSFERASE"/>
    <property type="match status" value="1"/>
</dbReference>
<dbReference type="Pfam" id="PF00534">
    <property type="entry name" value="Glycos_transf_1"/>
    <property type="match status" value="1"/>
</dbReference>
<keyword evidence="4" id="KW-1185">Reference proteome</keyword>
<name>A0ABU3Q666_9SPHN</name>
<accession>A0ABU3Q666</accession>
<keyword evidence="3" id="KW-0328">Glycosyltransferase</keyword>
<sequence length="378" mass="41732">MRILHLLASRGPGGSEALVRDLATEHVKNGSAAAIAFISKAREVGNSPSFEQRFAEILAKGSVQTFDLGHHSRRNPLYGAWRLLTVYREFRPDILHIHLLSGLLFRLLLWPRKIPTIYTHHTSHLKISRRAFRLLMKGVDQCVAISRQGRALLEASTTVPVTVIRNAVAFEGIQRRSSSTNSITILSVGRLYRDKGYETLIDVADRIFQQRPDLTGTLIFQIAGEGPERSNLEQQIEARGLKGKVVLLGLRSDVKDLLLASDIFLMTSLWEGLPISLIEALHAGLPIVATDVGGCGEVVEQSKNGFLAAPRDAVSLAGYLLRLIEDPHLTEGFRAGSVRLARDFGMDACAERHLILYRSVVDRVVGDAPCLVERAKGR</sequence>
<feature type="domain" description="Glycosyl transferase family 1" evidence="1">
    <location>
        <begin position="178"/>
        <end position="331"/>
    </location>
</feature>
<dbReference type="PANTHER" id="PTHR12526">
    <property type="entry name" value="GLYCOSYLTRANSFERASE"/>
    <property type="match status" value="1"/>
</dbReference>
<comment type="caution">
    <text evidence="3">The sequence shown here is derived from an EMBL/GenBank/DDBJ whole genome shotgun (WGS) entry which is preliminary data.</text>
</comment>
<proteinExistence type="predicted"/>
<keyword evidence="3" id="KW-0808">Transferase</keyword>
<dbReference type="Pfam" id="PF13439">
    <property type="entry name" value="Glyco_transf_4"/>
    <property type="match status" value="1"/>
</dbReference>
<gene>
    <name evidence="3" type="ORF">RQX22_08055</name>
</gene>
<dbReference type="InterPro" id="IPR028098">
    <property type="entry name" value="Glyco_trans_4-like_N"/>
</dbReference>
<evidence type="ECO:0000259" key="1">
    <source>
        <dbReference type="Pfam" id="PF00534"/>
    </source>
</evidence>
<dbReference type="SUPFAM" id="SSF53756">
    <property type="entry name" value="UDP-Glycosyltransferase/glycogen phosphorylase"/>
    <property type="match status" value="1"/>
</dbReference>
<evidence type="ECO:0000313" key="4">
    <source>
        <dbReference type="Proteomes" id="UP001259572"/>
    </source>
</evidence>
<dbReference type="EC" id="2.4.-.-" evidence="3"/>
<dbReference type="RefSeq" id="WP_315725347.1">
    <property type="nucleotide sequence ID" value="NZ_JAVUPU010000003.1"/>
</dbReference>
<dbReference type="Proteomes" id="UP001259572">
    <property type="component" value="Unassembled WGS sequence"/>
</dbReference>
<protein>
    <submittedName>
        <fullName evidence="3">Glycosyltransferase</fullName>
        <ecNumber evidence="3">2.4.-.-</ecNumber>
    </submittedName>
</protein>
<feature type="domain" description="Glycosyltransferase subfamily 4-like N-terminal" evidence="2">
    <location>
        <begin position="12"/>
        <end position="168"/>
    </location>
</feature>
<dbReference type="GO" id="GO:0016757">
    <property type="term" value="F:glycosyltransferase activity"/>
    <property type="evidence" value="ECO:0007669"/>
    <property type="project" value="UniProtKB-KW"/>
</dbReference>
<dbReference type="EMBL" id="JAVUPU010000003">
    <property type="protein sequence ID" value="MDT9598899.1"/>
    <property type="molecule type" value="Genomic_DNA"/>
</dbReference>
<dbReference type="CDD" id="cd03811">
    <property type="entry name" value="GT4_GT28_WabH-like"/>
    <property type="match status" value="1"/>
</dbReference>
<dbReference type="Gene3D" id="3.40.50.2000">
    <property type="entry name" value="Glycogen Phosphorylase B"/>
    <property type="match status" value="2"/>
</dbReference>
<evidence type="ECO:0000313" key="3">
    <source>
        <dbReference type="EMBL" id="MDT9598899.1"/>
    </source>
</evidence>
<reference evidence="3 4" key="1">
    <citation type="submission" date="2023-05" db="EMBL/GenBank/DDBJ databases">
        <authorList>
            <person name="Guo Y."/>
        </authorList>
    </citation>
    <scope>NUCLEOTIDE SEQUENCE [LARGE SCALE GENOMIC DNA]</scope>
    <source>
        <strain evidence="3 4">GR2756</strain>
    </source>
</reference>
<organism evidence="3 4">
    <name type="scientific">Sphingosinicella rhizophila</name>
    <dbReference type="NCBI Taxonomy" id="3050082"/>
    <lineage>
        <taxon>Bacteria</taxon>
        <taxon>Pseudomonadati</taxon>
        <taxon>Pseudomonadota</taxon>
        <taxon>Alphaproteobacteria</taxon>
        <taxon>Sphingomonadales</taxon>
        <taxon>Sphingosinicellaceae</taxon>
        <taxon>Sphingosinicella</taxon>
    </lineage>
</organism>
<dbReference type="InterPro" id="IPR001296">
    <property type="entry name" value="Glyco_trans_1"/>
</dbReference>